<protein>
    <recommendedName>
        <fullName evidence="4">Peptidase inhibitor family I36</fullName>
    </recommendedName>
</protein>
<dbReference type="Proteomes" id="UP000031364">
    <property type="component" value="Unassembled WGS sequence"/>
</dbReference>
<name>A0ABR4ZAG3_9NOCA</name>
<dbReference type="EMBL" id="JNFP01000033">
    <property type="protein sequence ID" value="KIA62320.1"/>
    <property type="molecule type" value="Genomic_DNA"/>
</dbReference>
<organism evidence="2 3">
    <name type="scientific">Nocardia vulneris</name>
    <dbReference type="NCBI Taxonomy" id="1141657"/>
    <lineage>
        <taxon>Bacteria</taxon>
        <taxon>Bacillati</taxon>
        <taxon>Actinomycetota</taxon>
        <taxon>Actinomycetes</taxon>
        <taxon>Mycobacteriales</taxon>
        <taxon>Nocardiaceae</taxon>
        <taxon>Nocardia</taxon>
    </lineage>
</organism>
<feature type="signal peptide" evidence="1">
    <location>
        <begin position="1"/>
        <end position="27"/>
    </location>
</feature>
<keyword evidence="1" id="KW-0732">Signal</keyword>
<evidence type="ECO:0000313" key="3">
    <source>
        <dbReference type="Proteomes" id="UP000031364"/>
    </source>
</evidence>
<evidence type="ECO:0000256" key="1">
    <source>
        <dbReference type="SAM" id="SignalP"/>
    </source>
</evidence>
<evidence type="ECO:0000313" key="2">
    <source>
        <dbReference type="EMBL" id="KIA62320.1"/>
    </source>
</evidence>
<gene>
    <name evidence="2" type="ORF">FG87_25685</name>
</gene>
<accession>A0ABR4ZAG3</accession>
<reference evidence="2 3" key="1">
    <citation type="journal article" date="2014" name="Int. J. Syst. Evol. Microbiol.">
        <title>Nocardia vulneris sp. nov., isolated from wounds of human patients in North America.</title>
        <authorList>
            <person name="Lasker B.A."/>
            <person name="Bell M."/>
            <person name="Klenk H.P."/>
            <person name="Sproer C."/>
            <person name="Schumann C."/>
            <person name="Schumann P."/>
            <person name="Brown J.M."/>
        </authorList>
    </citation>
    <scope>NUCLEOTIDE SEQUENCE [LARGE SCALE GENOMIC DNA]</scope>
    <source>
        <strain evidence="2 3">W9851</strain>
    </source>
</reference>
<proteinExistence type="predicted"/>
<sequence length="112" mass="11960">MFSFSKFAALTAAVSSIFLLQMGTAEADGNGSGTCRTDRFCGWSEVGYTGADFHSKSPEGCWDTTPIRSAHNALNQKVTLWANSNCTGKSIVLDARTVYRGIGFLAHSMSPA</sequence>
<evidence type="ECO:0008006" key="4">
    <source>
        <dbReference type="Google" id="ProtNLM"/>
    </source>
</evidence>
<comment type="caution">
    <text evidence="2">The sequence shown here is derived from an EMBL/GenBank/DDBJ whole genome shotgun (WGS) entry which is preliminary data.</text>
</comment>
<keyword evidence="3" id="KW-1185">Reference proteome</keyword>
<dbReference type="Pfam" id="PF03995">
    <property type="entry name" value="Inhibitor_I36"/>
    <property type="match status" value="1"/>
</dbReference>
<feature type="chain" id="PRO_5046343212" description="Peptidase inhibitor family I36" evidence="1">
    <location>
        <begin position="28"/>
        <end position="112"/>
    </location>
</feature>